<dbReference type="InterPro" id="IPR052808">
    <property type="entry name" value="GPCR_Mth-like"/>
</dbReference>
<dbReference type="Pfam" id="PF00002">
    <property type="entry name" value="7tm_2"/>
    <property type="match status" value="1"/>
</dbReference>
<feature type="transmembrane region" description="Helical" evidence="5">
    <location>
        <begin position="196"/>
        <end position="216"/>
    </location>
</feature>
<dbReference type="GO" id="GO:0007166">
    <property type="term" value="P:cell surface receptor signaling pathway"/>
    <property type="evidence" value="ECO:0007669"/>
    <property type="project" value="InterPro"/>
</dbReference>
<dbReference type="CDD" id="cd15039">
    <property type="entry name" value="7tmB3_Methuselah-like"/>
    <property type="match status" value="1"/>
</dbReference>
<feature type="domain" description="G-protein coupled receptors family 2 profile 2" evidence="6">
    <location>
        <begin position="159"/>
        <end position="414"/>
    </location>
</feature>
<evidence type="ECO:0000313" key="7">
    <source>
        <dbReference type="EnsemblMetazoa" id="XP_019770961.1"/>
    </source>
</evidence>
<dbReference type="GO" id="GO:0004930">
    <property type="term" value="F:G protein-coupled receptor activity"/>
    <property type="evidence" value="ECO:0007669"/>
    <property type="project" value="InterPro"/>
</dbReference>
<feature type="transmembrane region" description="Helical" evidence="5">
    <location>
        <begin position="160"/>
        <end position="184"/>
    </location>
</feature>
<dbReference type="GO" id="GO:0016020">
    <property type="term" value="C:membrane"/>
    <property type="evidence" value="ECO:0007669"/>
    <property type="project" value="UniProtKB-SubCell"/>
</dbReference>
<dbReference type="PROSITE" id="PS50261">
    <property type="entry name" value="G_PROTEIN_RECEP_F2_4"/>
    <property type="match status" value="1"/>
</dbReference>
<name>A0AAR5QCQ5_DENPD</name>
<accession>A0AAR5QCQ5</accession>
<dbReference type="Proteomes" id="UP000019118">
    <property type="component" value="Unassembled WGS sequence"/>
</dbReference>
<dbReference type="Gene3D" id="1.20.1070.10">
    <property type="entry name" value="Rhodopsin 7-helix transmembrane proteins"/>
    <property type="match status" value="1"/>
</dbReference>
<dbReference type="PANTHER" id="PTHR46953">
    <property type="entry name" value="G-PROTEIN COUPLED RECEPTOR MTH-LIKE 1-RELATED"/>
    <property type="match status" value="1"/>
</dbReference>
<dbReference type="KEGG" id="dpa:109544969"/>
<feature type="transmembrane region" description="Helical" evidence="5">
    <location>
        <begin position="390"/>
        <end position="413"/>
    </location>
</feature>
<feature type="transmembrane region" description="Helical" evidence="5">
    <location>
        <begin position="270"/>
        <end position="289"/>
    </location>
</feature>
<dbReference type="InterPro" id="IPR000832">
    <property type="entry name" value="GPCR_2_secretin-like"/>
</dbReference>
<keyword evidence="8" id="KW-1185">Reference proteome</keyword>
<reference evidence="7" key="2">
    <citation type="submission" date="2024-08" db="UniProtKB">
        <authorList>
            <consortium name="EnsemblMetazoa"/>
        </authorList>
    </citation>
    <scope>IDENTIFICATION</scope>
</reference>
<feature type="transmembrane region" description="Helical" evidence="5">
    <location>
        <begin position="314"/>
        <end position="338"/>
    </location>
</feature>
<dbReference type="GeneID" id="109544969"/>
<evidence type="ECO:0000256" key="2">
    <source>
        <dbReference type="ARBA" id="ARBA00022692"/>
    </source>
</evidence>
<dbReference type="EnsemblMetazoa" id="XM_019915402.1">
    <property type="protein sequence ID" value="XP_019770961.1"/>
    <property type="gene ID" value="LOC109544969"/>
</dbReference>
<proteinExistence type="predicted"/>
<evidence type="ECO:0000259" key="6">
    <source>
        <dbReference type="PROSITE" id="PS50261"/>
    </source>
</evidence>
<keyword evidence="3 5" id="KW-1133">Transmembrane helix</keyword>
<feature type="transmembrane region" description="Helical" evidence="5">
    <location>
        <begin position="40"/>
        <end position="59"/>
    </location>
</feature>
<dbReference type="PANTHER" id="PTHR46953:SF1">
    <property type="entry name" value="G-PROTEIN COUPLED RECEPTOR MTH-LIKE 1-RELATED"/>
    <property type="match status" value="1"/>
</dbReference>
<evidence type="ECO:0000256" key="5">
    <source>
        <dbReference type="SAM" id="Phobius"/>
    </source>
</evidence>
<evidence type="ECO:0000256" key="4">
    <source>
        <dbReference type="ARBA" id="ARBA00023136"/>
    </source>
</evidence>
<evidence type="ECO:0000256" key="3">
    <source>
        <dbReference type="ARBA" id="ARBA00022989"/>
    </source>
</evidence>
<organism evidence="7 8">
    <name type="scientific">Dendroctonus ponderosae</name>
    <name type="common">Mountain pine beetle</name>
    <dbReference type="NCBI Taxonomy" id="77166"/>
    <lineage>
        <taxon>Eukaryota</taxon>
        <taxon>Metazoa</taxon>
        <taxon>Ecdysozoa</taxon>
        <taxon>Arthropoda</taxon>
        <taxon>Hexapoda</taxon>
        <taxon>Insecta</taxon>
        <taxon>Pterygota</taxon>
        <taxon>Neoptera</taxon>
        <taxon>Endopterygota</taxon>
        <taxon>Coleoptera</taxon>
        <taxon>Polyphaga</taxon>
        <taxon>Cucujiformia</taxon>
        <taxon>Curculionidae</taxon>
        <taxon>Scolytinae</taxon>
        <taxon>Dendroctonus</taxon>
    </lineage>
</organism>
<evidence type="ECO:0000256" key="1">
    <source>
        <dbReference type="ARBA" id="ARBA00004141"/>
    </source>
</evidence>
<sequence length="467" mass="53890">MIMNDPIGNKFKRSRHCHCVAFVQRFLLSYKGKTFKMFKYLLFPLSILLLNTWIVAGIFECCPGENNVIFLSNSSCGDKELNINATINLNCSIKIPLAREDWEEYGFIKVFDNGTILDNSMKETKYCHALDGDQPPNTNNSVYIFCYDPYWEDTFVLDMLHIQSFLILISATFVICTILVYFMVPRLLDLQGICMVHALIGLSASYIFLSVVQLARIPDYTTCTTLAFIIYLSFFYMFFWLAVLSFHIWRISVQPHLSEGTINWPLMYHIFAIGGTGLFLTIILIAHYSPSSIFDSIRPGFGERSCWFQSRSKIWIFFYGPIVVLLILNILLYVSTVVTLWPKVNSTRNKVLKYRVKLCLRLCVIMGITWSIEIFTFILNSDKSSTAGRIVVFILDLVNTLQGVLIFLILVVFRKRVRRELANKNLCNIKFPNSWKYLEDEEMDSAEQKTNGTILCYRPSEDVDAEI</sequence>
<reference evidence="8" key="1">
    <citation type="journal article" date="2013" name="Genome Biol.">
        <title>Draft genome of the mountain pine beetle, Dendroctonus ponderosae Hopkins, a major forest pest.</title>
        <authorList>
            <person name="Keeling C.I."/>
            <person name="Yuen M.M."/>
            <person name="Liao N.Y."/>
            <person name="Docking T.R."/>
            <person name="Chan S.K."/>
            <person name="Taylor G.A."/>
            <person name="Palmquist D.L."/>
            <person name="Jackman S.D."/>
            <person name="Nguyen A."/>
            <person name="Li M."/>
            <person name="Henderson H."/>
            <person name="Janes J.K."/>
            <person name="Zhao Y."/>
            <person name="Pandoh P."/>
            <person name="Moore R."/>
            <person name="Sperling F.A."/>
            <person name="Huber D.P."/>
            <person name="Birol I."/>
            <person name="Jones S.J."/>
            <person name="Bohlmann J."/>
        </authorList>
    </citation>
    <scope>NUCLEOTIDE SEQUENCE</scope>
</reference>
<evidence type="ECO:0000313" key="8">
    <source>
        <dbReference type="Proteomes" id="UP000019118"/>
    </source>
</evidence>
<keyword evidence="4 5" id="KW-0472">Membrane</keyword>
<comment type="subcellular location">
    <subcellularLocation>
        <location evidence="1">Membrane</location>
        <topology evidence="1">Multi-pass membrane protein</topology>
    </subcellularLocation>
</comment>
<dbReference type="InterPro" id="IPR017981">
    <property type="entry name" value="GPCR_2-like_7TM"/>
</dbReference>
<feature type="transmembrane region" description="Helical" evidence="5">
    <location>
        <begin position="228"/>
        <end position="249"/>
    </location>
</feature>
<dbReference type="AlphaFoldDB" id="A0AAR5QCQ5"/>
<feature type="transmembrane region" description="Helical" evidence="5">
    <location>
        <begin position="358"/>
        <end position="378"/>
    </location>
</feature>
<keyword evidence="2 5" id="KW-0812">Transmembrane</keyword>
<protein>
    <recommendedName>
        <fullName evidence="6">G-protein coupled receptors family 2 profile 2 domain-containing protein</fullName>
    </recommendedName>
</protein>